<keyword evidence="5" id="KW-0812">Transmembrane</keyword>
<evidence type="ECO:0000256" key="1">
    <source>
        <dbReference type="ARBA" id="ARBA00004613"/>
    </source>
</evidence>
<comment type="caution">
    <text evidence="6">The sequence shown here is derived from an EMBL/GenBank/DDBJ whole genome shotgun (WGS) entry which is preliminary data.</text>
</comment>
<keyword evidence="4" id="KW-0106">Calcium</keyword>
<dbReference type="PANTHER" id="PTHR37467:SF1">
    <property type="entry name" value="EXPORTED CALCIUM-BINDING GLYCOPROTEIN"/>
    <property type="match status" value="1"/>
</dbReference>
<protein>
    <submittedName>
        <fullName evidence="6">Uncharacterized protein</fullName>
    </submittedName>
</protein>
<proteinExistence type="predicted"/>
<keyword evidence="3" id="KW-0732">Signal</keyword>
<evidence type="ECO:0000256" key="3">
    <source>
        <dbReference type="ARBA" id="ARBA00022729"/>
    </source>
</evidence>
<sequence>MAQAAKMPPNNLNKGFFTDLSRQQKIGVVILLLFSLLIIVFWFIQLRQNILYAPYGDIAIKQLNQVPVVNNSANLTLDTDKDGLTDIEEMTVYKTSPYLSDSDGDGFDDRTEVNNKTNPNCPEGQDCIQTGIYNSSSATTEPQTITSATIPTNITSPSLPSTQAAVLQQAFGATPDVAVLRQTLLLGATDEDKAVLNSLSDAQLLQLYNQMINGQSDPAAQ</sequence>
<keyword evidence="5" id="KW-0472">Membrane</keyword>
<feature type="transmembrane region" description="Helical" evidence="5">
    <location>
        <begin position="26"/>
        <end position="44"/>
    </location>
</feature>
<dbReference type="Proteomes" id="UP000228533">
    <property type="component" value="Unassembled WGS sequence"/>
</dbReference>
<accession>A0A2M6WT24</accession>
<organism evidence="6 7">
    <name type="scientific">Candidatus Falkowbacteria bacterium CG10_big_fil_rev_8_21_14_0_10_37_14</name>
    <dbReference type="NCBI Taxonomy" id="1974561"/>
    <lineage>
        <taxon>Bacteria</taxon>
        <taxon>Candidatus Falkowiibacteriota</taxon>
    </lineage>
</organism>
<reference evidence="7" key="1">
    <citation type="submission" date="2017-09" db="EMBL/GenBank/DDBJ databases">
        <title>Depth-based differentiation of microbial function through sediment-hosted aquifers and enrichment of novel symbionts in the deep terrestrial subsurface.</title>
        <authorList>
            <person name="Probst A.J."/>
            <person name="Ladd B."/>
            <person name="Jarett J.K."/>
            <person name="Geller-Mcgrath D.E."/>
            <person name="Sieber C.M.K."/>
            <person name="Emerson J.B."/>
            <person name="Anantharaman K."/>
            <person name="Thomas B.C."/>
            <person name="Malmstrom R."/>
            <person name="Stieglmeier M."/>
            <person name="Klingl A."/>
            <person name="Woyke T."/>
            <person name="Ryan C.M."/>
            <person name="Banfield J.F."/>
        </authorList>
    </citation>
    <scope>NUCLEOTIDE SEQUENCE [LARGE SCALE GENOMIC DNA]</scope>
</reference>
<dbReference type="InterPro" id="IPR053180">
    <property type="entry name" value="Ca-binding_acidic-repeat"/>
</dbReference>
<evidence type="ECO:0000313" key="6">
    <source>
        <dbReference type="EMBL" id="PIT95928.1"/>
    </source>
</evidence>
<keyword evidence="5" id="KW-1133">Transmembrane helix</keyword>
<dbReference type="AlphaFoldDB" id="A0A2M6WT24"/>
<keyword evidence="2" id="KW-0964">Secreted</keyword>
<gene>
    <name evidence="6" type="ORF">COT94_03000</name>
</gene>
<evidence type="ECO:0000256" key="2">
    <source>
        <dbReference type="ARBA" id="ARBA00022525"/>
    </source>
</evidence>
<evidence type="ECO:0000256" key="5">
    <source>
        <dbReference type="SAM" id="Phobius"/>
    </source>
</evidence>
<comment type="subcellular location">
    <subcellularLocation>
        <location evidence="1">Secreted</location>
    </subcellularLocation>
</comment>
<evidence type="ECO:0000313" key="7">
    <source>
        <dbReference type="Proteomes" id="UP000228533"/>
    </source>
</evidence>
<dbReference type="PANTHER" id="PTHR37467">
    <property type="entry name" value="EXPORTED CALCIUM-BINDING GLYCOPROTEIN-RELATED"/>
    <property type="match status" value="1"/>
</dbReference>
<name>A0A2M6WT24_9BACT</name>
<dbReference type="InterPro" id="IPR059100">
    <property type="entry name" value="TSP3_bac"/>
</dbReference>
<dbReference type="Pfam" id="PF18884">
    <property type="entry name" value="TSP3_bac"/>
    <property type="match status" value="2"/>
</dbReference>
<dbReference type="EMBL" id="PFAM01000017">
    <property type="protein sequence ID" value="PIT95928.1"/>
    <property type="molecule type" value="Genomic_DNA"/>
</dbReference>
<evidence type="ECO:0000256" key="4">
    <source>
        <dbReference type="ARBA" id="ARBA00022837"/>
    </source>
</evidence>